<protein>
    <submittedName>
        <fullName evidence="1">Uncharacterized protein</fullName>
    </submittedName>
</protein>
<reference evidence="1" key="3">
    <citation type="submission" date="2015-02" db="UniProtKB">
        <authorList>
            <consortium name="EnsemblProtists"/>
        </authorList>
    </citation>
    <scope>IDENTIFICATION</scope>
    <source>
        <strain evidence="1">DAOM BR144</strain>
    </source>
</reference>
<name>K3WGF7_GLOUD</name>
<dbReference type="STRING" id="431595.K3WGF7"/>
<reference evidence="2" key="1">
    <citation type="journal article" date="2010" name="Genome Biol.">
        <title>Genome sequence of the necrotrophic plant pathogen Pythium ultimum reveals original pathogenicity mechanisms and effector repertoire.</title>
        <authorList>
            <person name="Levesque C.A."/>
            <person name="Brouwer H."/>
            <person name="Cano L."/>
            <person name="Hamilton J.P."/>
            <person name="Holt C."/>
            <person name="Huitema E."/>
            <person name="Raffaele S."/>
            <person name="Robideau G.P."/>
            <person name="Thines M."/>
            <person name="Win J."/>
            <person name="Zerillo M.M."/>
            <person name="Beakes G.W."/>
            <person name="Boore J.L."/>
            <person name="Busam D."/>
            <person name="Dumas B."/>
            <person name="Ferriera S."/>
            <person name="Fuerstenberg S.I."/>
            <person name="Gachon C.M."/>
            <person name="Gaulin E."/>
            <person name="Govers F."/>
            <person name="Grenville-Briggs L."/>
            <person name="Horner N."/>
            <person name="Hostetler J."/>
            <person name="Jiang R.H."/>
            <person name="Johnson J."/>
            <person name="Krajaejun T."/>
            <person name="Lin H."/>
            <person name="Meijer H.J."/>
            <person name="Moore B."/>
            <person name="Morris P."/>
            <person name="Phuntmart V."/>
            <person name="Puiu D."/>
            <person name="Shetty J."/>
            <person name="Stajich J.E."/>
            <person name="Tripathy S."/>
            <person name="Wawra S."/>
            <person name="van West P."/>
            <person name="Whitty B.R."/>
            <person name="Coutinho P.M."/>
            <person name="Henrissat B."/>
            <person name="Martin F."/>
            <person name="Thomas P.D."/>
            <person name="Tyler B.M."/>
            <person name="De Vries R.P."/>
            <person name="Kamoun S."/>
            <person name="Yandell M."/>
            <person name="Tisserat N."/>
            <person name="Buell C.R."/>
        </authorList>
    </citation>
    <scope>NUCLEOTIDE SEQUENCE</scope>
    <source>
        <strain evidence="2">DAOM:BR144</strain>
    </source>
</reference>
<accession>K3WGF7</accession>
<dbReference type="HOGENOM" id="CLU_2177738_0_0_1"/>
<sequence>KVPDGIAPLLAKEVGEEASIGDLITESKLTDPSTRQIYVLVVVPKQVFAPTIAPPATKKRKLTDVRSLITSSSFAKCKGSGSWVKWLKKLHGQMVPIVWEVLALNLECKL</sequence>
<evidence type="ECO:0000313" key="2">
    <source>
        <dbReference type="Proteomes" id="UP000019132"/>
    </source>
</evidence>
<dbReference type="VEuPathDB" id="FungiDB:PYU1_G004038"/>
<organism evidence="1 2">
    <name type="scientific">Globisporangium ultimum (strain ATCC 200006 / CBS 805.95 / DAOM BR144)</name>
    <name type="common">Pythium ultimum</name>
    <dbReference type="NCBI Taxonomy" id="431595"/>
    <lineage>
        <taxon>Eukaryota</taxon>
        <taxon>Sar</taxon>
        <taxon>Stramenopiles</taxon>
        <taxon>Oomycota</taxon>
        <taxon>Peronosporomycetes</taxon>
        <taxon>Pythiales</taxon>
        <taxon>Pythiaceae</taxon>
        <taxon>Globisporangium</taxon>
    </lineage>
</organism>
<keyword evidence="2" id="KW-1185">Reference proteome</keyword>
<dbReference type="Proteomes" id="UP000019132">
    <property type="component" value="Unassembled WGS sequence"/>
</dbReference>
<dbReference type="EMBL" id="GL376567">
    <property type="status" value="NOT_ANNOTATED_CDS"/>
    <property type="molecule type" value="Genomic_DNA"/>
</dbReference>
<dbReference type="AlphaFoldDB" id="K3WGF7"/>
<dbReference type="InParanoid" id="K3WGF7"/>
<dbReference type="EnsemblProtists" id="PYU1_T004048">
    <property type="protein sequence ID" value="PYU1_T004048"/>
    <property type="gene ID" value="PYU1_G004038"/>
</dbReference>
<reference evidence="2" key="2">
    <citation type="submission" date="2010-04" db="EMBL/GenBank/DDBJ databases">
        <authorList>
            <person name="Buell R."/>
            <person name="Hamilton J."/>
            <person name="Hostetler J."/>
        </authorList>
    </citation>
    <scope>NUCLEOTIDE SEQUENCE [LARGE SCALE GENOMIC DNA]</scope>
    <source>
        <strain evidence="2">DAOM:BR144</strain>
    </source>
</reference>
<evidence type="ECO:0000313" key="1">
    <source>
        <dbReference type="EnsemblProtists" id="PYU1_T004048"/>
    </source>
</evidence>
<proteinExistence type="predicted"/>